<dbReference type="SUPFAM" id="SSF53850">
    <property type="entry name" value="Periplasmic binding protein-like II"/>
    <property type="match status" value="1"/>
</dbReference>
<dbReference type="RefSeq" id="WP_084225623.1">
    <property type="nucleotide sequence ID" value="NZ_CADFGF010000002.1"/>
</dbReference>
<evidence type="ECO:0000313" key="7">
    <source>
        <dbReference type="Proteomes" id="UP000030460"/>
    </source>
</evidence>
<sequence length="320" mass="35358">MMQLQDVDLKLLRVFMHVVRCGGFSAAQATLNVSQSTISEQMTTLETRLGLKLCERGRGGFRLTEHGLATYEAAQRLQVAVEAFCMDTDALKQHIAGRLYLGIIDNTVTDHASPLPRALQKFVSRGDDVHVDVYVGTPAELEERVLDGRLHVAIGHFPIHVPGLAYTELYLEPDGLYCGKGNPLFADARENGIPIEAIAASRIAARGYLQQHDLKMLSASKAAATVDNVEAQAILILSGAYIGFLPNHYAARWVERDEMRRIGPGQFGMQSPFCAATRRASAVPSILQAFMVDLHEVWVHEHADRHADQRADEKRPAPRK</sequence>
<evidence type="ECO:0000256" key="2">
    <source>
        <dbReference type="ARBA" id="ARBA00023015"/>
    </source>
</evidence>
<comment type="similarity">
    <text evidence="1">Belongs to the LysR transcriptional regulatory family.</text>
</comment>
<dbReference type="PANTHER" id="PTHR30126:SF98">
    <property type="entry name" value="HTH-TYPE TRANSCRIPTIONAL ACTIVATOR BAUR"/>
    <property type="match status" value="1"/>
</dbReference>
<protein>
    <submittedName>
        <fullName evidence="6">LysR family transcriptional regulator</fullName>
    </submittedName>
</protein>
<dbReference type="OrthoDB" id="8587655at2"/>
<reference evidence="6" key="2">
    <citation type="submission" date="2020-04" db="EMBL/GenBank/DDBJ databases">
        <authorList>
            <person name="Alexandrino P."/>
            <person name="Mendonca T."/>
            <person name="Guaman L."/>
            <person name="Cherix J."/>
            <person name="Lozano-Sakalauskas G."/>
            <person name="Fujita A."/>
            <person name="Filho E.R."/>
            <person name="Long P."/>
            <person name="Padilla G."/>
            <person name="Taciro M.K."/>
            <person name="Gomez J.G."/>
            <person name="Silva L.F."/>
            <person name="Torres M."/>
        </authorList>
    </citation>
    <scope>NUCLEOTIDE SEQUENCE</scope>
    <source>
        <strain evidence="6">LMG 19450</strain>
    </source>
</reference>
<dbReference type="InterPro" id="IPR005119">
    <property type="entry name" value="LysR_subst-bd"/>
</dbReference>
<dbReference type="Pfam" id="PF00126">
    <property type="entry name" value="HTH_1"/>
    <property type="match status" value="1"/>
</dbReference>
<organism evidence="6 7">
    <name type="scientific">Paraburkholderia sacchari</name>
    <dbReference type="NCBI Taxonomy" id="159450"/>
    <lineage>
        <taxon>Bacteria</taxon>
        <taxon>Pseudomonadati</taxon>
        <taxon>Pseudomonadota</taxon>
        <taxon>Betaproteobacteria</taxon>
        <taxon>Burkholderiales</taxon>
        <taxon>Burkholderiaceae</taxon>
        <taxon>Paraburkholderia</taxon>
    </lineage>
</organism>
<feature type="domain" description="HTH lysR-type" evidence="5">
    <location>
        <begin position="7"/>
        <end position="64"/>
    </location>
</feature>
<dbReference type="InterPro" id="IPR036390">
    <property type="entry name" value="WH_DNA-bd_sf"/>
</dbReference>
<comment type="caution">
    <text evidence="6">The sequence shown here is derived from an EMBL/GenBank/DDBJ whole genome shotgun (WGS) entry which is preliminary data.</text>
</comment>
<dbReference type="Gene3D" id="3.40.190.290">
    <property type="match status" value="1"/>
</dbReference>
<dbReference type="SUPFAM" id="SSF46785">
    <property type="entry name" value="Winged helix' DNA-binding domain"/>
    <property type="match status" value="1"/>
</dbReference>
<dbReference type="AlphaFoldDB" id="A0A8T6Z7H8"/>
<gene>
    <name evidence="6" type="ORF">NH14_005640</name>
</gene>
<keyword evidence="2" id="KW-0805">Transcription regulation</keyword>
<dbReference type="Proteomes" id="UP000030460">
    <property type="component" value="Unassembled WGS sequence"/>
</dbReference>
<keyword evidence="3" id="KW-0238">DNA-binding</keyword>
<dbReference type="InterPro" id="IPR036388">
    <property type="entry name" value="WH-like_DNA-bd_sf"/>
</dbReference>
<dbReference type="Pfam" id="PF03466">
    <property type="entry name" value="LysR_substrate"/>
    <property type="match status" value="1"/>
</dbReference>
<dbReference type="CDD" id="cd05466">
    <property type="entry name" value="PBP2_LTTR_substrate"/>
    <property type="match status" value="1"/>
</dbReference>
<evidence type="ECO:0000259" key="5">
    <source>
        <dbReference type="PROSITE" id="PS50931"/>
    </source>
</evidence>
<evidence type="ECO:0000256" key="3">
    <source>
        <dbReference type="ARBA" id="ARBA00023125"/>
    </source>
</evidence>
<evidence type="ECO:0000256" key="4">
    <source>
        <dbReference type="ARBA" id="ARBA00023163"/>
    </source>
</evidence>
<evidence type="ECO:0000313" key="6">
    <source>
        <dbReference type="EMBL" id="NLP60641.1"/>
    </source>
</evidence>
<evidence type="ECO:0000256" key="1">
    <source>
        <dbReference type="ARBA" id="ARBA00009437"/>
    </source>
</evidence>
<proteinExistence type="inferred from homology"/>
<dbReference type="Gene3D" id="1.10.10.10">
    <property type="entry name" value="Winged helix-like DNA-binding domain superfamily/Winged helix DNA-binding domain"/>
    <property type="match status" value="1"/>
</dbReference>
<dbReference type="EMBL" id="JTDB02000001">
    <property type="protein sequence ID" value="NLP60641.1"/>
    <property type="molecule type" value="Genomic_DNA"/>
</dbReference>
<keyword evidence="7" id="KW-1185">Reference proteome</keyword>
<dbReference type="PANTHER" id="PTHR30126">
    <property type="entry name" value="HTH-TYPE TRANSCRIPTIONAL REGULATOR"/>
    <property type="match status" value="1"/>
</dbReference>
<keyword evidence="4" id="KW-0804">Transcription</keyword>
<name>A0A8T6Z7H8_9BURK</name>
<dbReference type="GO" id="GO:0003700">
    <property type="term" value="F:DNA-binding transcription factor activity"/>
    <property type="evidence" value="ECO:0007669"/>
    <property type="project" value="InterPro"/>
</dbReference>
<dbReference type="PROSITE" id="PS50931">
    <property type="entry name" value="HTH_LYSR"/>
    <property type="match status" value="1"/>
</dbReference>
<dbReference type="PRINTS" id="PR00039">
    <property type="entry name" value="HTHLYSR"/>
</dbReference>
<dbReference type="GO" id="GO:0000976">
    <property type="term" value="F:transcription cis-regulatory region binding"/>
    <property type="evidence" value="ECO:0007669"/>
    <property type="project" value="TreeGrafter"/>
</dbReference>
<accession>A0A8T6Z7H8</accession>
<dbReference type="InterPro" id="IPR000847">
    <property type="entry name" value="LysR_HTH_N"/>
</dbReference>
<reference evidence="6" key="1">
    <citation type="journal article" date="2015" name="Genome Announc.">
        <title>Draft Genome Sequence of the Polyhydroxyalkanoate-Producing Bacterium Burkholderia sacchari LMG 19450 Isolated from Brazilian Sugarcane Plantation Soil.</title>
        <authorList>
            <person name="Alexandrino P.M."/>
            <person name="Mendonca T.T."/>
            <person name="Guaman Bautista L.P."/>
            <person name="Cherix J."/>
            <person name="Lozano-Sakalauskas G.C."/>
            <person name="Fujita A."/>
            <person name="Ramos Filho E."/>
            <person name="Long P."/>
            <person name="Padilla G."/>
            <person name="Taciro M.K."/>
            <person name="Gomez J.G."/>
            <person name="Silva L.F."/>
        </authorList>
    </citation>
    <scope>NUCLEOTIDE SEQUENCE</scope>
    <source>
        <strain evidence="6">LMG 19450</strain>
    </source>
</reference>